<evidence type="ECO:0000256" key="1">
    <source>
        <dbReference type="SAM" id="MobiDB-lite"/>
    </source>
</evidence>
<keyword evidence="5" id="KW-1185">Reference proteome</keyword>
<dbReference type="InterPro" id="IPR056632">
    <property type="entry name" value="DUF7730"/>
</dbReference>
<organism evidence="4 5">
    <name type="scientific">Lojkania enalia</name>
    <dbReference type="NCBI Taxonomy" id="147567"/>
    <lineage>
        <taxon>Eukaryota</taxon>
        <taxon>Fungi</taxon>
        <taxon>Dikarya</taxon>
        <taxon>Ascomycota</taxon>
        <taxon>Pezizomycotina</taxon>
        <taxon>Dothideomycetes</taxon>
        <taxon>Pleosporomycetidae</taxon>
        <taxon>Pleosporales</taxon>
        <taxon>Pleosporales incertae sedis</taxon>
        <taxon>Lojkania</taxon>
    </lineage>
</organism>
<evidence type="ECO:0000313" key="4">
    <source>
        <dbReference type="EMBL" id="KAF2265944.1"/>
    </source>
</evidence>
<dbReference type="AlphaFoldDB" id="A0A9P4KAZ6"/>
<proteinExistence type="predicted"/>
<evidence type="ECO:0000313" key="5">
    <source>
        <dbReference type="Proteomes" id="UP000800093"/>
    </source>
</evidence>
<sequence length="394" mass="45565">MQKLRKQWSKLKASKAPASLDKCIWITVGGIVTIVCCPCILYVVVHRRLVPAWRKKRMQKKNRTPPKLSTPGKDWTEPGSTRGFSLLAGHRKKKIMCEQEESPFFARLPLELRTMVYDEYFGAGMETVVALTGYTRKFNCWRNLPGHGLVPRSYEERDTQQDLKGPEEQTSGVDVLNLVLTCKKIYTEAIGPLYSRPIYTCFDPWSLLAFSSSITPPRLKNLRNITLDFHGPCPYAFAVSVSYPMERHGCVISRHIPPGPYIYHPASYRAFHAVDLRQYNDCLPLVNPPMRFHRYRLEYDCLTYWDVICEVLRKMEGLKELRVMLPREETVNKLDERLRPLEKVGAEGVSGMQRFVAGVDWGDGRFRRWRRVVSDSEPKWMSLEDACEDGVWKP</sequence>
<accession>A0A9P4KAZ6</accession>
<gene>
    <name evidence="4" type="ORF">CC78DRAFT_567247</name>
</gene>
<keyword evidence="2" id="KW-0812">Transmembrane</keyword>
<keyword evidence="2" id="KW-0472">Membrane</keyword>
<protein>
    <recommendedName>
        <fullName evidence="3">DUF7730 domain-containing protein</fullName>
    </recommendedName>
</protein>
<name>A0A9P4KAZ6_9PLEO</name>
<keyword evidence="2" id="KW-1133">Transmembrane helix</keyword>
<feature type="transmembrane region" description="Helical" evidence="2">
    <location>
        <begin position="24"/>
        <end position="45"/>
    </location>
</feature>
<evidence type="ECO:0000256" key="2">
    <source>
        <dbReference type="SAM" id="Phobius"/>
    </source>
</evidence>
<evidence type="ECO:0000259" key="3">
    <source>
        <dbReference type="Pfam" id="PF24864"/>
    </source>
</evidence>
<dbReference type="PANTHER" id="PTHR38790">
    <property type="entry name" value="2EXR DOMAIN-CONTAINING PROTEIN-RELATED"/>
    <property type="match status" value="1"/>
</dbReference>
<dbReference type="OrthoDB" id="3801532at2759"/>
<dbReference type="Proteomes" id="UP000800093">
    <property type="component" value="Unassembled WGS sequence"/>
</dbReference>
<feature type="region of interest" description="Disordered" evidence="1">
    <location>
        <begin position="57"/>
        <end position="78"/>
    </location>
</feature>
<reference evidence="5" key="1">
    <citation type="journal article" date="2020" name="Stud. Mycol.">
        <title>101 Dothideomycetes genomes: A test case for predicting lifestyles and emergence of pathogens.</title>
        <authorList>
            <person name="Haridas S."/>
            <person name="Albert R."/>
            <person name="Binder M."/>
            <person name="Bloem J."/>
            <person name="LaButti K."/>
            <person name="Salamov A."/>
            <person name="Andreopoulos B."/>
            <person name="Baker S."/>
            <person name="Barry K."/>
            <person name="Bills G."/>
            <person name="Bluhm B."/>
            <person name="Cannon C."/>
            <person name="Castanera R."/>
            <person name="Culley D."/>
            <person name="Daum C."/>
            <person name="Ezra D."/>
            <person name="Gonzalez J."/>
            <person name="Henrissat B."/>
            <person name="Kuo A."/>
            <person name="Liang C."/>
            <person name="Lipzen A."/>
            <person name="Lutzoni F."/>
            <person name="Magnuson J."/>
            <person name="Mondo S."/>
            <person name="Nolan M."/>
            <person name="Ohm R."/>
            <person name="Pangilinan J."/>
            <person name="Park H.-J."/>
            <person name="Ramirez L."/>
            <person name="Alfaro M."/>
            <person name="Sun H."/>
            <person name="Tritt A."/>
            <person name="Yoshinaga Y."/>
            <person name="Zwiers L.-H."/>
            <person name="Turgeon B."/>
            <person name="Goodwin S."/>
            <person name="Spatafora J."/>
            <person name="Crous P."/>
            <person name="Grigoriev I."/>
        </authorList>
    </citation>
    <scope>NUCLEOTIDE SEQUENCE [LARGE SCALE GENOMIC DNA]</scope>
    <source>
        <strain evidence="5">CBS 304.66</strain>
    </source>
</reference>
<comment type="caution">
    <text evidence="4">The sequence shown here is derived from an EMBL/GenBank/DDBJ whole genome shotgun (WGS) entry which is preliminary data.</text>
</comment>
<feature type="domain" description="DUF7730" evidence="3">
    <location>
        <begin position="98"/>
        <end position="233"/>
    </location>
</feature>
<dbReference type="Pfam" id="PF24864">
    <property type="entry name" value="DUF7730"/>
    <property type="match status" value="1"/>
</dbReference>
<dbReference type="EMBL" id="ML986602">
    <property type="protein sequence ID" value="KAF2265944.1"/>
    <property type="molecule type" value="Genomic_DNA"/>
</dbReference>